<reference evidence="2" key="1">
    <citation type="journal article" date="2005" name="Nature">
        <title>The map-based sequence of the rice genome.</title>
        <authorList>
            <consortium name="International rice genome sequencing project (IRGSP)"/>
            <person name="Matsumoto T."/>
            <person name="Wu J."/>
            <person name="Kanamori H."/>
            <person name="Katayose Y."/>
            <person name="Fujisawa M."/>
            <person name="Namiki N."/>
            <person name="Mizuno H."/>
            <person name="Yamamoto K."/>
            <person name="Antonio B.A."/>
            <person name="Baba T."/>
            <person name="Sakata K."/>
            <person name="Nagamura Y."/>
            <person name="Aoki H."/>
            <person name="Arikawa K."/>
            <person name="Arita K."/>
            <person name="Bito T."/>
            <person name="Chiden Y."/>
            <person name="Fujitsuka N."/>
            <person name="Fukunaka R."/>
            <person name="Hamada M."/>
            <person name="Harada C."/>
            <person name="Hayashi A."/>
            <person name="Hijishita S."/>
            <person name="Honda M."/>
            <person name="Hosokawa S."/>
            <person name="Ichikawa Y."/>
            <person name="Idonuma A."/>
            <person name="Iijima M."/>
            <person name="Ikeda M."/>
            <person name="Ikeno M."/>
            <person name="Ito K."/>
            <person name="Ito S."/>
            <person name="Ito T."/>
            <person name="Ito Y."/>
            <person name="Ito Y."/>
            <person name="Iwabuchi A."/>
            <person name="Kamiya K."/>
            <person name="Karasawa W."/>
            <person name="Kurita K."/>
            <person name="Katagiri S."/>
            <person name="Kikuta A."/>
            <person name="Kobayashi H."/>
            <person name="Kobayashi N."/>
            <person name="Machita K."/>
            <person name="Maehara T."/>
            <person name="Masukawa M."/>
            <person name="Mizubayashi T."/>
            <person name="Mukai Y."/>
            <person name="Nagasaki H."/>
            <person name="Nagata Y."/>
            <person name="Naito S."/>
            <person name="Nakashima M."/>
            <person name="Nakama Y."/>
            <person name="Nakamichi Y."/>
            <person name="Nakamura M."/>
            <person name="Meguro A."/>
            <person name="Negishi M."/>
            <person name="Ohta I."/>
            <person name="Ohta T."/>
            <person name="Okamoto M."/>
            <person name="Ono N."/>
            <person name="Saji S."/>
            <person name="Sakaguchi M."/>
            <person name="Sakai K."/>
            <person name="Shibata M."/>
            <person name="Shimokawa T."/>
            <person name="Song J."/>
            <person name="Takazaki Y."/>
            <person name="Terasawa K."/>
            <person name="Tsugane M."/>
            <person name="Tsuji K."/>
            <person name="Ueda S."/>
            <person name="Waki K."/>
            <person name="Yamagata H."/>
            <person name="Yamamoto M."/>
            <person name="Yamamoto S."/>
            <person name="Yamane H."/>
            <person name="Yoshiki S."/>
            <person name="Yoshihara R."/>
            <person name="Yukawa K."/>
            <person name="Zhong H."/>
            <person name="Yano M."/>
            <person name="Yuan Q."/>
            <person name="Ouyang S."/>
            <person name="Liu J."/>
            <person name="Jones K.M."/>
            <person name="Gansberger K."/>
            <person name="Moffat K."/>
            <person name="Hill J."/>
            <person name="Bera J."/>
            <person name="Fadrosh D."/>
            <person name="Jin S."/>
            <person name="Johri S."/>
            <person name="Kim M."/>
            <person name="Overton L."/>
            <person name="Reardon M."/>
            <person name="Tsitrin T."/>
            <person name="Vuong H."/>
            <person name="Weaver B."/>
            <person name="Ciecko A."/>
            <person name="Tallon L."/>
            <person name="Jackson J."/>
            <person name="Pai G."/>
            <person name="Aken S.V."/>
            <person name="Utterback T."/>
            <person name="Reidmuller S."/>
            <person name="Feldblyum T."/>
            <person name="Hsiao J."/>
            <person name="Zismann V."/>
            <person name="Iobst S."/>
            <person name="de Vazeille A.R."/>
            <person name="Buell C.R."/>
            <person name="Ying K."/>
            <person name="Li Y."/>
            <person name="Lu T."/>
            <person name="Huang Y."/>
            <person name="Zhao Q."/>
            <person name="Feng Q."/>
            <person name="Zhang L."/>
            <person name="Zhu J."/>
            <person name="Weng Q."/>
            <person name="Mu J."/>
            <person name="Lu Y."/>
            <person name="Fan D."/>
            <person name="Liu Y."/>
            <person name="Guan J."/>
            <person name="Zhang Y."/>
            <person name="Yu S."/>
            <person name="Liu X."/>
            <person name="Zhang Y."/>
            <person name="Hong G."/>
            <person name="Han B."/>
            <person name="Choisne N."/>
            <person name="Demange N."/>
            <person name="Orjeda G."/>
            <person name="Samain S."/>
            <person name="Cattolico L."/>
            <person name="Pelletier E."/>
            <person name="Couloux A."/>
            <person name="Segurens B."/>
            <person name="Wincker P."/>
            <person name="D'Hont A."/>
            <person name="Scarpelli C."/>
            <person name="Weissenbach J."/>
            <person name="Salanoubat M."/>
            <person name="Quetier F."/>
            <person name="Yu Y."/>
            <person name="Kim H.R."/>
            <person name="Rambo T."/>
            <person name="Currie J."/>
            <person name="Collura K."/>
            <person name="Luo M."/>
            <person name="Yang T."/>
            <person name="Ammiraju J.S.S."/>
            <person name="Engler F."/>
            <person name="Soderlund C."/>
            <person name="Wing R.A."/>
            <person name="Palmer L.E."/>
            <person name="de la Bastide M."/>
            <person name="Spiegel L."/>
            <person name="Nascimento L."/>
            <person name="Zutavern T."/>
            <person name="O'Shaughnessy A."/>
            <person name="Dike S."/>
            <person name="Dedhia N."/>
            <person name="Preston R."/>
            <person name="Balija V."/>
            <person name="McCombie W.R."/>
            <person name="Chow T."/>
            <person name="Chen H."/>
            <person name="Chung M."/>
            <person name="Chen C."/>
            <person name="Shaw J."/>
            <person name="Wu H."/>
            <person name="Hsiao K."/>
            <person name="Chao Y."/>
            <person name="Chu M."/>
            <person name="Cheng C."/>
            <person name="Hour A."/>
            <person name="Lee P."/>
            <person name="Lin S."/>
            <person name="Lin Y."/>
            <person name="Liou J."/>
            <person name="Liu S."/>
            <person name="Hsing Y."/>
            <person name="Raghuvanshi S."/>
            <person name="Mohanty A."/>
            <person name="Bharti A.K."/>
            <person name="Gaur A."/>
            <person name="Gupta V."/>
            <person name="Kumar D."/>
            <person name="Ravi V."/>
            <person name="Vij S."/>
            <person name="Kapur A."/>
            <person name="Khurana P."/>
            <person name="Khurana P."/>
            <person name="Khurana J.P."/>
            <person name="Tyagi A.K."/>
            <person name="Gaikwad K."/>
            <person name="Singh A."/>
            <person name="Dalal V."/>
            <person name="Srivastava S."/>
            <person name="Dixit A."/>
            <person name="Pal A.K."/>
            <person name="Ghazi I.A."/>
            <person name="Yadav M."/>
            <person name="Pandit A."/>
            <person name="Bhargava A."/>
            <person name="Sureshbabu K."/>
            <person name="Batra K."/>
            <person name="Sharma T.R."/>
            <person name="Mohapatra T."/>
            <person name="Singh N.K."/>
            <person name="Messing J."/>
            <person name="Nelson A.B."/>
            <person name="Fuks G."/>
            <person name="Kavchok S."/>
            <person name="Keizer G."/>
            <person name="Linton E."/>
            <person name="Llaca V."/>
            <person name="Song R."/>
            <person name="Tanyolac B."/>
            <person name="Young S."/>
            <person name="Ho-Il K."/>
            <person name="Hahn J.H."/>
            <person name="Sangsakoo G."/>
            <person name="Vanavichit A."/>
            <person name="de Mattos Luiz.A.T."/>
            <person name="Zimmer P.D."/>
            <person name="Malone G."/>
            <person name="Dellagostin O."/>
            <person name="de Oliveira A.C."/>
            <person name="Bevan M."/>
            <person name="Bancroft I."/>
            <person name="Minx P."/>
            <person name="Cordum H."/>
            <person name="Wilson R."/>
            <person name="Cheng Z."/>
            <person name="Jin W."/>
            <person name="Jiang J."/>
            <person name="Leong S.A."/>
            <person name="Iwama H."/>
            <person name="Gojobori T."/>
            <person name="Itoh T."/>
            <person name="Niimura Y."/>
            <person name="Fujii Y."/>
            <person name="Habara T."/>
            <person name="Sakai H."/>
            <person name="Sato Y."/>
            <person name="Wilson G."/>
            <person name="Kumar K."/>
            <person name="McCouch S."/>
            <person name="Juretic N."/>
            <person name="Hoen D."/>
            <person name="Wright S."/>
            <person name="Bruskiewich R."/>
            <person name="Bureau T."/>
            <person name="Miyao A."/>
            <person name="Hirochika H."/>
            <person name="Nishikawa T."/>
            <person name="Kadowaki K."/>
            <person name="Sugiura M."/>
            <person name="Burr B."/>
            <person name="Sasaki T."/>
        </authorList>
    </citation>
    <scope>NUCLEOTIDE SEQUENCE [LARGE SCALE GENOMIC DNA]</scope>
    <source>
        <strain evidence="2">cv. Nipponbare</strain>
    </source>
</reference>
<protein>
    <submittedName>
        <fullName evidence="1">Os02g0693450 protein</fullName>
    </submittedName>
</protein>
<gene>
    <name evidence="1" type="ordered locus">Os02g0693450</name>
    <name evidence="1" type="ORF">OSNPB_020693450</name>
</gene>
<evidence type="ECO:0000313" key="2">
    <source>
        <dbReference type="Proteomes" id="UP000059680"/>
    </source>
</evidence>
<keyword evidence="2" id="KW-1185">Reference proteome</keyword>
<name>A0A0N7KFX0_ORYSJ</name>
<dbReference type="EMBL" id="AP014958">
    <property type="protein sequence ID" value="BAS80393.1"/>
    <property type="molecule type" value="Genomic_DNA"/>
</dbReference>
<accession>A0A0N7KFX0</accession>
<dbReference type="PaxDb" id="39947-A0A0N7KFX0"/>
<dbReference type="InParanoid" id="A0A0N7KFX0"/>
<dbReference type="Proteomes" id="UP000059680">
    <property type="component" value="Chromosome 2"/>
</dbReference>
<dbReference type="AlphaFoldDB" id="A0A0N7KFX0"/>
<evidence type="ECO:0000313" key="1">
    <source>
        <dbReference type="EMBL" id="BAS80393.1"/>
    </source>
</evidence>
<sequence>MPFLRVDGILLTNRVTFLSMQGPFVDLDADSTLAFLAFDVNLRFPSRGDLPSPKSSNSNTLNSLSSEKKRLRFGEGVEGLSKLVMSAALPGHLLATQS</sequence>
<proteinExistence type="predicted"/>
<dbReference type="Gramene" id="Os02t0693450-00">
    <property type="protein sequence ID" value="Os02t0693450-00"/>
    <property type="gene ID" value="Os02g0693450"/>
</dbReference>
<reference evidence="1 2" key="3">
    <citation type="journal article" date="2013" name="Rice">
        <title>Improvement of the Oryza sativa Nipponbare reference genome using next generation sequence and optical map data.</title>
        <authorList>
            <person name="Kawahara Y."/>
            <person name="de la Bastide M."/>
            <person name="Hamilton J.P."/>
            <person name="Kanamori H."/>
            <person name="McCombie W.R."/>
            <person name="Ouyang S."/>
            <person name="Schwartz D.C."/>
            <person name="Tanaka T."/>
            <person name="Wu J."/>
            <person name="Zhou S."/>
            <person name="Childs K.L."/>
            <person name="Davidson R.M."/>
            <person name="Lin H."/>
            <person name="Quesada-Ocampo L."/>
            <person name="Vaillancourt B."/>
            <person name="Sakai H."/>
            <person name="Lee S.S."/>
            <person name="Kim J."/>
            <person name="Numa H."/>
            <person name="Itoh T."/>
            <person name="Buell C.R."/>
            <person name="Matsumoto T."/>
        </authorList>
    </citation>
    <scope>NUCLEOTIDE SEQUENCE [LARGE SCALE GENOMIC DNA]</scope>
    <source>
        <strain evidence="2">cv. Nipponbare</strain>
    </source>
</reference>
<reference evidence="1 2" key="2">
    <citation type="journal article" date="2013" name="Plant Cell Physiol.">
        <title>Rice Annotation Project Database (RAP-DB): an integrative and interactive database for rice genomics.</title>
        <authorList>
            <person name="Sakai H."/>
            <person name="Lee S.S."/>
            <person name="Tanaka T."/>
            <person name="Numa H."/>
            <person name="Kim J."/>
            <person name="Kawahara Y."/>
            <person name="Wakimoto H."/>
            <person name="Yang C.C."/>
            <person name="Iwamoto M."/>
            <person name="Abe T."/>
            <person name="Yamada Y."/>
            <person name="Muto A."/>
            <person name="Inokuchi H."/>
            <person name="Ikemura T."/>
            <person name="Matsumoto T."/>
            <person name="Sasaki T."/>
            <person name="Itoh T."/>
        </authorList>
    </citation>
    <scope>NUCLEOTIDE SEQUENCE [LARGE SCALE GENOMIC DNA]</scope>
    <source>
        <strain evidence="2">cv. Nipponbare</strain>
    </source>
</reference>
<organism evidence="1 2">
    <name type="scientific">Oryza sativa subsp. japonica</name>
    <name type="common">Rice</name>
    <dbReference type="NCBI Taxonomy" id="39947"/>
    <lineage>
        <taxon>Eukaryota</taxon>
        <taxon>Viridiplantae</taxon>
        <taxon>Streptophyta</taxon>
        <taxon>Embryophyta</taxon>
        <taxon>Tracheophyta</taxon>
        <taxon>Spermatophyta</taxon>
        <taxon>Magnoliopsida</taxon>
        <taxon>Liliopsida</taxon>
        <taxon>Poales</taxon>
        <taxon>Poaceae</taxon>
        <taxon>BOP clade</taxon>
        <taxon>Oryzoideae</taxon>
        <taxon>Oryzeae</taxon>
        <taxon>Oryzinae</taxon>
        <taxon>Oryza</taxon>
        <taxon>Oryza sativa</taxon>
    </lineage>
</organism>